<name>A0ABU7FN92_9ACTN</name>
<dbReference type="RefSeq" id="WP_329509840.1">
    <property type="nucleotide sequence ID" value="NZ_BAAAYZ010000132.1"/>
</dbReference>
<comment type="caution">
    <text evidence="1">The sequence shown here is derived from an EMBL/GenBank/DDBJ whole genome shotgun (WGS) entry which is preliminary data.</text>
</comment>
<reference evidence="1" key="1">
    <citation type="submission" date="2024-01" db="EMBL/GenBank/DDBJ databases">
        <title>First draft genome sequence data of TA4-1, the type strain of Gram-positive actinobacterium Streptomyces chiangmaiensis.</title>
        <authorList>
            <person name="Yasawong M."/>
            <person name="Nantapong N."/>
        </authorList>
    </citation>
    <scope>NUCLEOTIDE SEQUENCE</scope>
    <source>
        <strain evidence="1">TA4-1</strain>
    </source>
</reference>
<evidence type="ECO:0000313" key="2">
    <source>
        <dbReference type="Proteomes" id="UP001333996"/>
    </source>
</evidence>
<accession>A0ABU7FN92</accession>
<proteinExistence type="predicted"/>
<dbReference type="Proteomes" id="UP001333996">
    <property type="component" value="Unassembled WGS sequence"/>
</dbReference>
<organism evidence="1 2">
    <name type="scientific">Streptomyces chiangmaiensis</name>
    <dbReference type="NCBI Taxonomy" id="766497"/>
    <lineage>
        <taxon>Bacteria</taxon>
        <taxon>Bacillati</taxon>
        <taxon>Actinomycetota</taxon>
        <taxon>Actinomycetes</taxon>
        <taxon>Kitasatosporales</taxon>
        <taxon>Streptomycetaceae</taxon>
        <taxon>Streptomyces</taxon>
    </lineage>
</organism>
<protein>
    <submittedName>
        <fullName evidence="1">Uncharacterized protein</fullName>
    </submittedName>
</protein>
<sequence length="83" mass="9123">MAAVIAGLLGALILAAVVYDTVRLVTPHESRLPPLVRLRGRKAALETAEMWLVGLRLHGRIDAATYRTRMHSLAVGKRTPRRA</sequence>
<evidence type="ECO:0000313" key="1">
    <source>
        <dbReference type="EMBL" id="MED7825430.1"/>
    </source>
</evidence>
<gene>
    <name evidence="1" type="ORF">VXC91_26440</name>
</gene>
<dbReference type="EMBL" id="JAYWVC010000108">
    <property type="protein sequence ID" value="MED7825430.1"/>
    <property type="molecule type" value="Genomic_DNA"/>
</dbReference>
<keyword evidence="2" id="KW-1185">Reference proteome</keyword>